<dbReference type="CDD" id="cd16231">
    <property type="entry name" value="EFh_SPARC_like"/>
    <property type="match status" value="1"/>
</dbReference>
<protein>
    <recommendedName>
        <fullName evidence="9">SPARC/Testican calcium-binding domain-containing protein</fullName>
    </recommendedName>
</protein>
<keyword evidence="5" id="KW-1015">Disulfide bond</keyword>
<dbReference type="RefSeq" id="XP_022670060.1">
    <property type="nucleotide sequence ID" value="XM_022814325.1"/>
</dbReference>
<dbReference type="PANTHER" id="PTHR13866">
    <property type="entry name" value="SPARC OSTEONECTIN"/>
    <property type="match status" value="1"/>
</dbReference>
<keyword evidence="7" id="KW-0175">Coiled coil</keyword>
<dbReference type="InterPro" id="IPR019577">
    <property type="entry name" value="SPARC/Testican_Ca-bd-dom"/>
</dbReference>
<dbReference type="Proteomes" id="UP000594260">
    <property type="component" value="Unplaced"/>
</dbReference>
<keyword evidence="3 8" id="KW-0732">Signal</keyword>
<dbReference type="KEGG" id="vde:111253980"/>
<reference evidence="10" key="1">
    <citation type="submission" date="2021-01" db="UniProtKB">
        <authorList>
            <consortium name="EnsemblMetazoa"/>
        </authorList>
    </citation>
    <scope>IDENTIFICATION</scope>
</reference>
<sequence>MAPFTKESLLLFVVLGVAFVSLGRTAQSSPDQQNLTREKKYRHPCDALSCGAGTECVVKSDRSAVCECVRECRAETDDRKKVCSNYNVTFDSLCHLHQMSCFCRQEAEGCLNETYEHLHVDYFGSCREIGKCSDSEMADFPRRMREWLFNIMKDLARRKALDAEYAKLEKESEQGQGRQWVNAVIWKFCDLDVEPENRVVSRHELYPLKAPLLAMEHCIAPFLDSCDTDEDHQVTLKEWGTCLGLKIDEIQHKCHRMHHGKTF</sequence>
<evidence type="ECO:0000256" key="6">
    <source>
        <dbReference type="ARBA" id="ARBA00023180"/>
    </source>
</evidence>
<keyword evidence="6" id="KW-0325">Glycoprotein</keyword>
<comment type="subcellular location">
    <subcellularLocation>
        <location evidence="1">Secreted</location>
    </subcellularLocation>
</comment>
<dbReference type="Gene3D" id="3.30.60.30">
    <property type="match status" value="1"/>
</dbReference>
<dbReference type="EnsemblMetazoa" id="XM_022814323">
    <property type="protein sequence ID" value="XP_022670058"/>
    <property type="gene ID" value="LOC111253980"/>
</dbReference>
<dbReference type="GO" id="GO:0005518">
    <property type="term" value="F:collagen binding"/>
    <property type="evidence" value="ECO:0007669"/>
    <property type="project" value="TreeGrafter"/>
</dbReference>
<dbReference type="RefSeq" id="XP_022670059.1">
    <property type="nucleotide sequence ID" value="XM_022814324.1"/>
</dbReference>
<feature type="chain" id="PRO_5036207288" description="SPARC/Testican calcium-binding domain-containing protein" evidence="8">
    <location>
        <begin position="29"/>
        <end position="263"/>
    </location>
</feature>
<dbReference type="OMA" id="CTDELMA"/>
<keyword evidence="11" id="KW-1185">Reference proteome</keyword>
<evidence type="ECO:0000256" key="2">
    <source>
        <dbReference type="ARBA" id="ARBA00022525"/>
    </source>
</evidence>
<dbReference type="EnsemblMetazoa" id="XM_022814321">
    <property type="protein sequence ID" value="XP_022670056"/>
    <property type="gene ID" value="LOC111253980"/>
</dbReference>
<dbReference type="AlphaFoldDB" id="A0A7M7KSP3"/>
<dbReference type="FunCoup" id="A0A7M7KSP3">
    <property type="interactions" value="29"/>
</dbReference>
<dbReference type="EnsemblMetazoa" id="XM_022814324">
    <property type="protein sequence ID" value="XP_022670059"/>
    <property type="gene ID" value="LOC111253980"/>
</dbReference>
<evidence type="ECO:0000259" key="9">
    <source>
        <dbReference type="Pfam" id="PF10591"/>
    </source>
</evidence>
<dbReference type="GO" id="GO:0005615">
    <property type="term" value="C:extracellular space"/>
    <property type="evidence" value="ECO:0007669"/>
    <property type="project" value="TreeGrafter"/>
</dbReference>
<evidence type="ECO:0000313" key="11">
    <source>
        <dbReference type="Proteomes" id="UP000594260"/>
    </source>
</evidence>
<dbReference type="InParanoid" id="A0A7M7KSP3"/>
<evidence type="ECO:0000313" key="10">
    <source>
        <dbReference type="EnsemblMetazoa" id="XP_022670057"/>
    </source>
</evidence>
<dbReference type="GO" id="GO:0005509">
    <property type="term" value="F:calcium ion binding"/>
    <property type="evidence" value="ECO:0007669"/>
    <property type="project" value="InterPro"/>
</dbReference>
<dbReference type="SUPFAM" id="SSF47473">
    <property type="entry name" value="EF-hand"/>
    <property type="match status" value="1"/>
</dbReference>
<organism evidence="10 11">
    <name type="scientific">Varroa destructor</name>
    <name type="common">Honeybee mite</name>
    <dbReference type="NCBI Taxonomy" id="109461"/>
    <lineage>
        <taxon>Eukaryota</taxon>
        <taxon>Metazoa</taxon>
        <taxon>Ecdysozoa</taxon>
        <taxon>Arthropoda</taxon>
        <taxon>Chelicerata</taxon>
        <taxon>Arachnida</taxon>
        <taxon>Acari</taxon>
        <taxon>Parasitiformes</taxon>
        <taxon>Mesostigmata</taxon>
        <taxon>Gamasina</taxon>
        <taxon>Dermanyssoidea</taxon>
        <taxon>Varroidae</taxon>
        <taxon>Varroa</taxon>
    </lineage>
</organism>
<evidence type="ECO:0000256" key="4">
    <source>
        <dbReference type="ARBA" id="ARBA00022837"/>
    </source>
</evidence>
<dbReference type="GO" id="GO:0050840">
    <property type="term" value="F:extracellular matrix binding"/>
    <property type="evidence" value="ECO:0007669"/>
    <property type="project" value="TreeGrafter"/>
</dbReference>
<evidence type="ECO:0000256" key="7">
    <source>
        <dbReference type="SAM" id="Coils"/>
    </source>
</evidence>
<dbReference type="EnsemblMetazoa" id="XM_022814322">
    <property type="protein sequence ID" value="XP_022670057"/>
    <property type="gene ID" value="LOC111253980"/>
</dbReference>
<keyword evidence="2" id="KW-0964">Secreted</keyword>
<dbReference type="SUPFAM" id="SSF100895">
    <property type="entry name" value="Kazal-type serine protease inhibitors"/>
    <property type="match status" value="1"/>
</dbReference>
<evidence type="ECO:0000256" key="8">
    <source>
        <dbReference type="SAM" id="SignalP"/>
    </source>
</evidence>
<feature type="signal peptide" evidence="8">
    <location>
        <begin position="1"/>
        <end position="28"/>
    </location>
</feature>
<dbReference type="InterPro" id="IPR011992">
    <property type="entry name" value="EF-hand-dom_pair"/>
</dbReference>
<evidence type="ECO:0000256" key="3">
    <source>
        <dbReference type="ARBA" id="ARBA00022729"/>
    </source>
</evidence>
<evidence type="ECO:0000256" key="1">
    <source>
        <dbReference type="ARBA" id="ARBA00004613"/>
    </source>
</evidence>
<keyword evidence="4" id="KW-0106">Calcium</keyword>
<dbReference type="OrthoDB" id="9972865at2759"/>
<dbReference type="GeneID" id="111253980"/>
<accession>A0A7M7KSP3</accession>
<evidence type="ECO:0000256" key="5">
    <source>
        <dbReference type="ARBA" id="ARBA00023157"/>
    </source>
</evidence>
<name>A0A7M7KSP3_VARDE</name>
<dbReference type="RefSeq" id="XP_022670056.1">
    <property type="nucleotide sequence ID" value="XM_022814321.1"/>
</dbReference>
<dbReference type="Gene3D" id="1.10.238.10">
    <property type="entry name" value="EF-hand"/>
    <property type="match status" value="1"/>
</dbReference>
<dbReference type="PROSITE" id="PS00018">
    <property type="entry name" value="EF_HAND_1"/>
    <property type="match status" value="1"/>
</dbReference>
<dbReference type="PANTHER" id="PTHR13866:SF14">
    <property type="entry name" value="BM-40"/>
    <property type="match status" value="1"/>
</dbReference>
<dbReference type="InterPro" id="IPR036058">
    <property type="entry name" value="Kazal_dom_sf"/>
</dbReference>
<feature type="domain" description="SPARC/Testican calcium-binding" evidence="9">
    <location>
        <begin position="131"/>
        <end position="242"/>
    </location>
</feature>
<feature type="coiled-coil region" evidence="7">
    <location>
        <begin position="151"/>
        <end position="178"/>
    </location>
</feature>
<dbReference type="RefSeq" id="XP_022670057.1">
    <property type="nucleotide sequence ID" value="XM_022814322.1"/>
</dbReference>
<dbReference type="EnsemblMetazoa" id="XM_022814325">
    <property type="protein sequence ID" value="XP_022670060"/>
    <property type="gene ID" value="LOC111253980"/>
</dbReference>
<proteinExistence type="predicted"/>
<dbReference type="RefSeq" id="XP_022670058.1">
    <property type="nucleotide sequence ID" value="XM_022814323.1"/>
</dbReference>
<dbReference type="Pfam" id="PF10591">
    <property type="entry name" value="SPARC_Ca_bdg"/>
    <property type="match status" value="1"/>
</dbReference>
<dbReference type="InterPro" id="IPR018247">
    <property type="entry name" value="EF_Hand_1_Ca_BS"/>
</dbReference>